<dbReference type="Pfam" id="PF12668">
    <property type="entry name" value="DUF3791"/>
    <property type="match status" value="1"/>
</dbReference>
<sequence length="77" mass="8860">MEKEHSIDDNKVKYINYCINAFARQYDMSLLESFNYLERYGGVAFLDECYAAEHLLSVEDAVKDLTVICKNNGGKLE</sequence>
<name>A0A0P0FM65_9BACE</name>
<evidence type="ECO:0008006" key="3">
    <source>
        <dbReference type="Google" id="ProtNLM"/>
    </source>
</evidence>
<organism evidence="1 2">
    <name type="scientific">Bacteroides cellulosilyticus</name>
    <dbReference type="NCBI Taxonomy" id="246787"/>
    <lineage>
        <taxon>Bacteria</taxon>
        <taxon>Pseudomonadati</taxon>
        <taxon>Bacteroidota</taxon>
        <taxon>Bacteroidia</taxon>
        <taxon>Bacteroidales</taxon>
        <taxon>Bacteroidaceae</taxon>
        <taxon>Bacteroides</taxon>
    </lineage>
</organism>
<evidence type="ECO:0000313" key="2">
    <source>
        <dbReference type="Proteomes" id="UP000061809"/>
    </source>
</evidence>
<dbReference type="RefSeq" id="WP_029428275.1">
    <property type="nucleotide sequence ID" value="NZ_CAXSKE010000008.1"/>
</dbReference>
<dbReference type="KEGG" id="bcel:BcellWH2_01384"/>
<dbReference type="Proteomes" id="UP000061809">
    <property type="component" value="Chromosome"/>
</dbReference>
<dbReference type="EMBL" id="CP012801">
    <property type="protein sequence ID" value="ALJ58645.1"/>
    <property type="molecule type" value="Genomic_DNA"/>
</dbReference>
<dbReference type="AlphaFoldDB" id="A0A0P0FM65"/>
<dbReference type="InterPro" id="IPR024269">
    <property type="entry name" value="DUF3791"/>
</dbReference>
<proteinExistence type="predicted"/>
<dbReference type="PATRIC" id="fig|246787.4.peg.1428"/>
<reference evidence="1 2" key="1">
    <citation type="journal article" date="2015" name="Science">
        <title>Genetic determinants of in vivo fitness and diet responsiveness in multiple human gut Bacteroides.</title>
        <authorList>
            <person name="Wu M."/>
            <person name="McNulty N.P."/>
            <person name="Rodionov D.A."/>
            <person name="Khoroshkin M.S."/>
            <person name="Griffin N.W."/>
            <person name="Cheng J."/>
            <person name="Latreille P."/>
            <person name="Kerstetter R.A."/>
            <person name="Terrapon N."/>
            <person name="Henrissat B."/>
            <person name="Osterman A.L."/>
            <person name="Gordon J.I."/>
        </authorList>
    </citation>
    <scope>NUCLEOTIDE SEQUENCE [LARGE SCALE GENOMIC DNA]</scope>
    <source>
        <strain evidence="1 2">WH2</strain>
    </source>
</reference>
<evidence type="ECO:0000313" key="1">
    <source>
        <dbReference type="EMBL" id="ALJ58645.1"/>
    </source>
</evidence>
<protein>
    <recommendedName>
        <fullName evidence="3">DUF3791 domain-containing protein</fullName>
    </recommendedName>
</protein>
<gene>
    <name evidence="1" type="ORF">BcellWH2_01384</name>
</gene>
<accession>A0A0P0FM65</accession>